<dbReference type="Pfam" id="PF07845">
    <property type="entry name" value="DUF1636"/>
    <property type="match status" value="1"/>
</dbReference>
<proteinExistence type="predicted"/>
<reference evidence="1" key="1">
    <citation type="submission" date="2019-12" db="EMBL/GenBank/DDBJ databases">
        <title>High-Quality draft genome sequences of three cyanobacteria isolated from the limestone walls of the Old Cathedral of Coimbra.</title>
        <authorList>
            <person name="Tiago I."/>
            <person name="Soares F."/>
            <person name="Portugal A."/>
        </authorList>
    </citation>
    <scope>NUCLEOTIDE SEQUENCE</scope>
    <source>
        <strain evidence="1">A</strain>
    </source>
</reference>
<comment type="caution">
    <text evidence="1">The sequence shown here is derived from an EMBL/GenBank/DDBJ whole genome shotgun (WGS) entry which is preliminary data.</text>
</comment>
<evidence type="ECO:0000313" key="2">
    <source>
        <dbReference type="Proteomes" id="UP000646053"/>
    </source>
</evidence>
<sequence length="138" mass="15369">MLQQQRARSSLWGIFFCQSCCFSEDHPEGQPADGAALLEQAKSKQTLRSIFESSLWGACGMAVALQLRECAKRACVIAFTAPNKSTYLFSTIPTECASDLIEFAEKYIQSKTGNISHQQFPEGLKEVAITLRELRSNR</sequence>
<keyword evidence="2" id="KW-1185">Reference proteome</keyword>
<protein>
    <submittedName>
        <fullName evidence="1">DUF1636 domain-containing protein</fullName>
    </submittedName>
</protein>
<dbReference type="EMBL" id="WVIE01000016">
    <property type="protein sequence ID" value="NDJ18425.1"/>
    <property type="molecule type" value="Genomic_DNA"/>
</dbReference>
<accession>A0A8J8CM69</accession>
<dbReference type="InterPro" id="IPR012863">
    <property type="entry name" value="DUF1636"/>
</dbReference>
<name>A0A8J8CM69_9CYAN</name>
<dbReference type="Proteomes" id="UP000646053">
    <property type="component" value="Unassembled WGS sequence"/>
</dbReference>
<organism evidence="1 2">
    <name type="scientific">Myxacorys almedinensis A</name>
    <dbReference type="NCBI Taxonomy" id="2690445"/>
    <lineage>
        <taxon>Bacteria</taxon>
        <taxon>Bacillati</taxon>
        <taxon>Cyanobacteriota</taxon>
        <taxon>Cyanophyceae</taxon>
        <taxon>Leptolyngbyales</taxon>
        <taxon>Leptolyngbyaceae</taxon>
        <taxon>Myxacorys</taxon>
        <taxon>Myxacorys almedinensis</taxon>
    </lineage>
</organism>
<evidence type="ECO:0000313" key="1">
    <source>
        <dbReference type="EMBL" id="NDJ18425.1"/>
    </source>
</evidence>
<gene>
    <name evidence="1" type="ORF">GS601_14170</name>
</gene>
<dbReference type="AlphaFoldDB" id="A0A8J8CM69"/>